<gene>
    <name evidence="1" type="ORF">HHI36_000112</name>
</gene>
<evidence type="ECO:0008006" key="3">
    <source>
        <dbReference type="Google" id="ProtNLM"/>
    </source>
</evidence>
<dbReference type="Proteomes" id="UP001516400">
    <property type="component" value="Unassembled WGS sequence"/>
</dbReference>
<dbReference type="EMBL" id="JABFTP020000185">
    <property type="protein sequence ID" value="KAL3285582.1"/>
    <property type="molecule type" value="Genomic_DNA"/>
</dbReference>
<comment type="caution">
    <text evidence="1">The sequence shown here is derived from an EMBL/GenBank/DDBJ whole genome shotgun (WGS) entry which is preliminary data.</text>
</comment>
<keyword evidence="2" id="KW-1185">Reference proteome</keyword>
<dbReference type="AlphaFoldDB" id="A0ABD2P4B9"/>
<organism evidence="1 2">
    <name type="scientific">Cryptolaemus montrouzieri</name>
    <dbReference type="NCBI Taxonomy" id="559131"/>
    <lineage>
        <taxon>Eukaryota</taxon>
        <taxon>Metazoa</taxon>
        <taxon>Ecdysozoa</taxon>
        <taxon>Arthropoda</taxon>
        <taxon>Hexapoda</taxon>
        <taxon>Insecta</taxon>
        <taxon>Pterygota</taxon>
        <taxon>Neoptera</taxon>
        <taxon>Endopterygota</taxon>
        <taxon>Coleoptera</taxon>
        <taxon>Polyphaga</taxon>
        <taxon>Cucujiformia</taxon>
        <taxon>Coccinelloidea</taxon>
        <taxon>Coccinellidae</taxon>
        <taxon>Scymninae</taxon>
        <taxon>Scymnini</taxon>
        <taxon>Cryptolaemus</taxon>
    </lineage>
</organism>
<protein>
    <recommendedName>
        <fullName evidence="3">Reverse transcriptase domain-containing protein</fullName>
    </recommendedName>
</protein>
<proteinExistence type="predicted"/>
<name>A0ABD2P4B9_9CUCU</name>
<reference evidence="1 2" key="1">
    <citation type="journal article" date="2021" name="BMC Biol.">
        <title>Horizontally acquired antibacterial genes associated with adaptive radiation of ladybird beetles.</title>
        <authorList>
            <person name="Li H.S."/>
            <person name="Tang X.F."/>
            <person name="Huang Y.H."/>
            <person name="Xu Z.Y."/>
            <person name="Chen M.L."/>
            <person name="Du X.Y."/>
            <person name="Qiu B.Y."/>
            <person name="Chen P.T."/>
            <person name="Zhang W."/>
            <person name="Slipinski A."/>
            <person name="Escalona H.E."/>
            <person name="Waterhouse R.M."/>
            <person name="Zwick A."/>
            <person name="Pang H."/>
        </authorList>
    </citation>
    <scope>NUCLEOTIDE SEQUENCE [LARGE SCALE GENOMIC DNA]</scope>
    <source>
        <strain evidence="1">SYSU2018</strain>
    </source>
</reference>
<evidence type="ECO:0000313" key="2">
    <source>
        <dbReference type="Proteomes" id="UP001516400"/>
    </source>
</evidence>
<accession>A0ABD2P4B9</accession>
<evidence type="ECO:0000313" key="1">
    <source>
        <dbReference type="EMBL" id="KAL3285582.1"/>
    </source>
</evidence>
<sequence>MGISIGNEHLFTLSFADDQVVLAQDLEFMIKILYDTYKQWGLQVSLKKTEYSAVNTDANFEVLINDEVAVKQVKCFKYLGALIDSEGLRKEEVKARIRSSKKIIGCLSNLW</sequence>